<keyword evidence="1" id="KW-0812">Transmembrane</keyword>
<evidence type="ECO:0000313" key="3">
    <source>
        <dbReference type="Proteomes" id="UP000646211"/>
    </source>
</evidence>
<accession>A0A930XV89</accession>
<keyword evidence="3" id="KW-1185">Reference proteome</keyword>
<organism evidence="2 3">
    <name type="scientific">Flavobacterium soyangense</name>
    <dbReference type="NCBI Taxonomy" id="2023265"/>
    <lineage>
        <taxon>Bacteria</taxon>
        <taxon>Pseudomonadati</taxon>
        <taxon>Bacteroidota</taxon>
        <taxon>Flavobacteriia</taxon>
        <taxon>Flavobacteriales</taxon>
        <taxon>Flavobacteriaceae</taxon>
        <taxon>Flavobacterium</taxon>
    </lineage>
</organism>
<keyword evidence="1" id="KW-1133">Transmembrane helix</keyword>
<gene>
    <name evidence="2" type="ORF">IR213_04495</name>
</gene>
<comment type="caution">
    <text evidence="2">The sequence shown here is derived from an EMBL/GenBank/DDBJ whole genome shotgun (WGS) entry which is preliminary data.</text>
</comment>
<proteinExistence type="predicted"/>
<dbReference type="Proteomes" id="UP000646211">
    <property type="component" value="Unassembled WGS sequence"/>
</dbReference>
<evidence type="ECO:0000256" key="1">
    <source>
        <dbReference type="SAM" id="Phobius"/>
    </source>
</evidence>
<name>A0A930XV89_9FLAO</name>
<keyword evidence="1" id="KW-0472">Membrane</keyword>
<protein>
    <submittedName>
        <fullName evidence="2">Uncharacterized protein</fullName>
    </submittedName>
</protein>
<dbReference type="AlphaFoldDB" id="A0A930XV89"/>
<sequence length="254" mass="28481">MTNNYNNVKMQIRFLSVYAIVSSILLFIALFLIFRIESNSKNLTVEELTAKRINIVEPNGQPRLVLSNVEKSPANLNHGKPFGIPGGNRGGLIFYDDEASECGGLVFSGRKDSSGKYFASGHFSFDQYNQNQVLYLQYLDDNGDRKTGLYVDDWHNSPSFPEFRRTYKEAEKLPNGPERDAKLKQLLEPVNGDPAFAHRVFIGKDANKSALINLADGKGKTRIQLIVDSNGDAKINFLDEKGKVVYSLPNKKNQ</sequence>
<evidence type="ECO:0000313" key="2">
    <source>
        <dbReference type="EMBL" id="MBF2707852.1"/>
    </source>
</evidence>
<dbReference type="EMBL" id="JADHEC010000006">
    <property type="protein sequence ID" value="MBF2707852.1"/>
    <property type="molecule type" value="Genomic_DNA"/>
</dbReference>
<dbReference type="RefSeq" id="WP_194311112.1">
    <property type="nucleotide sequence ID" value="NZ_JADHEC010000006.1"/>
</dbReference>
<reference evidence="2" key="1">
    <citation type="submission" date="2020-11" db="EMBL/GenBank/DDBJ databases">
        <title>Genome of Flavobacterium soyangense.</title>
        <authorList>
            <person name="Liu Q."/>
            <person name="Xin Y.-H."/>
        </authorList>
    </citation>
    <scope>NUCLEOTIDE SEQUENCE</scope>
    <source>
        <strain evidence="2">CGMCC 1.13493</strain>
    </source>
</reference>
<feature type="transmembrane region" description="Helical" evidence="1">
    <location>
        <begin position="12"/>
        <end position="34"/>
    </location>
</feature>